<protein>
    <submittedName>
        <fullName evidence="1">Uncharacterized protein</fullName>
    </submittedName>
</protein>
<gene>
    <name evidence="1" type="ORF">BV87_01840</name>
</gene>
<sequence length="97" mass="10769">MRTASSLSLTFDCWSLGLEAWSVIGMRLPRLMSGNALAMAEAQLMVREKMEAAALLQWKFMTGSLGASAPAIMSASVTHYRKAVRKNRRRLARPARK</sequence>
<organism evidence="1 2">
    <name type="scientific">Sphingobium yanoikuyae</name>
    <name type="common">Sphingomonas yanoikuyae</name>
    <dbReference type="NCBI Taxonomy" id="13690"/>
    <lineage>
        <taxon>Bacteria</taxon>
        <taxon>Pseudomonadati</taxon>
        <taxon>Pseudomonadota</taxon>
        <taxon>Alphaproteobacteria</taxon>
        <taxon>Sphingomonadales</taxon>
        <taxon>Sphingomonadaceae</taxon>
        <taxon>Sphingobium</taxon>
    </lineage>
</organism>
<dbReference type="Proteomes" id="UP000037029">
    <property type="component" value="Chromosome"/>
</dbReference>
<accession>A0A0J9FJI5</accession>
<evidence type="ECO:0000313" key="2">
    <source>
        <dbReference type="Proteomes" id="UP000037029"/>
    </source>
</evidence>
<reference evidence="1 2" key="1">
    <citation type="submission" date="2017-04" db="EMBL/GenBank/DDBJ databases">
        <title>Characterization, genome and methylation analysis of a phthalic acid esters degrading strain Sphingobium yanoikuyae SHJ.</title>
        <authorList>
            <person name="Feng L."/>
        </authorList>
    </citation>
    <scope>NUCLEOTIDE SEQUENCE [LARGE SCALE GENOMIC DNA]</scope>
    <source>
        <strain evidence="1 2">SHJ</strain>
    </source>
</reference>
<evidence type="ECO:0000313" key="1">
    <source>
        <dbReference type="EMBL" id="ATP17251.1"/>
    </source>
</evidence>
<dbReference type="AlphaFoldDB" id="A0A0J9FJI5"/>
<dbReference type="EMBL" id="CP020925">
    <property type="protein sequence ID" value="ATP17251.1"/>
    <property type="molecule type" value="Genomic_DNA"/>
</dbReference>
<name>A0A0J9FJI5_SPHYA</name>
<proteinExistence type="predicted"/>